<evidence type="ECO:0000313" key="1">
    <source>
        <dbReference type="EMBL" id="GIF82868.1"/>
    </source>
</evidence>
<sequence length="62" mass="6420">MYLFERDSIVVSTAAELLAAHQPLADSMGSCATCGATAPCLTAINARQIAEATTAGWQPADH</sequence>
<dbReference type="Proteomes" id="UP000601223">
    <property type="component" value="Unassembled WGS sequence"/>
</dbReference>
<reference evidence="1 2" key="1">
    <citation type="submission" date="2021-01" db="EMBL/GenBank/DDBJ databases">
        <title>Whole genome shotgun sequence of Catellatospora bangladeshensis NBRC 107357.</title>
        <authorList>
            <person name="Komaki H."/>
            <person name="Tamura T."/>
        </authorList>
    </citation>
    <scope>NUCLEOTIDE SEQUENCE [LARGE SCALE GENOMIC DNA]</scope>
    <source>
        <strain evidence="1 2">NBRC 107357</strain>
    </source>
</reference>
<dbReference type="RefSeq" id="WP_203748774.1">
    <property type="nucleotide sequence ID" value="NZ_BONF01000025.1"/>
</dbReference>
<dbReference type="AlphaFoldDB" id="A0A8J3JLK7"/>
<accession>A0A8J3JLK7</accession>
<gene>
    <name evidence="1" type="ORF">Cba03nite_42170</name>
</gene>
<dbReference type="EMBL" id="BONF01000025">
    <property type="protein sequence ID" value="GIF82868.1"/>
    <property type="molecule type" value="Genomic_DNA"/>
</dbReference>
<name>A0A8J3JLK7_9ACTN</name>
<comment type="caution">
    <text evidence="1">The sequence shown here is derived from an EMBL/GenBank/DDBJ whole genome shotgun (WGS) entry which is preliminary data.</text>
</comment>
<keyword evidence="2" id="KW-1185">Reference proteome</keyword>
<organism evidence="1 2">
    <name type="scientific">Catellatospora bangladeshensis</name>
    <dbReference type="NCBI Taxonomy" id="310355"/>
    <lineage>
        <taxon>Bacteria</taxon>
        <taxon>Bacillati</taxon>
        <taxon>Actinomycetota</taxon>
        <taxon>Actinomycetes</taxon>
        <taxon>Micromonosporales</taxon>
        <taxon>Micromonosporaceae</taxon>
        <taxon>Catellatospora</taxon>
    </lineage>
</organism>
<evidence type="ECO:0000313" key="2">
    <source>
        <dbReference type="Proteomes" id="UP000601223"/>
    </source>
</evidence>
<protein>
    <submittedName>
        <fullName evidence="1">Uncharacterized protein</fullName>
    </submittedName>
</protein>
<proteinExistence type="predicted"/>